<dbReference type="Gene3D" id="2.40.30.10">
    <property type="entry name" value="Translation factors"/>
    <property type="match status" value="1"/>
</dbReference>
<dbReference type="InterPro" id="IPR051454">
    <property type="entry name" value="RNA/ubiquinone_mod_enzymes"/>
</dbReference>
<dbReference type="RefSeq" id="WP_016456933.1">
    <property type="nucleotide sequence ID" value="NZ_KE150269.1"/>
</dbReference>
<keyword evidence="2" id="KW-0378">Hydrolase</keyword>
<dbReference type="PATRIC" id="fig|883161.3.peg.2123"/>
<dbReference type="PANTHER" id="PTHR30217">
    <property type="entry name" value="PEPTIDASE U32 FAMILY"/>
    <property type="match status" value="1"/>
</dbReference>
<feature type="domain" description="Peptidase family U32 C-terminal" evidence="4">
    <location>
        <begin position="354"/>
        <end position="436"/>
    </location>
</feature>
<dbReference type="InterPro" id="IPR001539">
    <property type="entry name" value="Peptidase_U32"/>
</dbReference>
<evidence type="ECO:0000256" key="2">
    <source>
        <dbReference type="ARBA" id="ARBA00022801"/>
    </source>
</evidence>
<dbReference type="Pfam" id="PF01136">
    <property type="entry name" value="Peptidase_U32"/>
    <property type="match status" value="1"/>
</dbReference>
<dbReference type="InterPro" id="IPR011060">
    <property type="entry name" value="RibuloseP-bd_barrel"/>
</dbReference>
<keyword evidence="1" id="KW-0645">Protease</keyword>
<dbReference type="STRING" id="883161.HMPREF9306_02130"/>
<keyword evidence="6" id="KW-1185">Reference proteome</keyword>
<evidence type="ECO:0000256" key="3">
    <source>
        <dbReference type="ARBA" id="ARBA00038374"/>
    </source>
</evidence>
<dbReference type="InterPro" id="IPR032525">
    <property type="entry name" value="Peptidase_U32_C"/>
</dbReference>
<dbReference type="GO" id="GO:0008233">
    <property type="term" value="F:peptidase activity"/>
    <property type="evidence" value="ECO:0007669"/>
    <property type="project" value="UniProtKB-KW"/>
</dbReference>
<protein>
    <recommendedName>
        <fullName evidence="4">Peptidase family U32 C-terminal domain-containing protein</fullName>
    </recommendedName>
</protein>
<dbReference type="GO" id="GO:0006508">
    <property type="term" value="P:proteolysis"/>
    <property type="evidence" value="ECO:0007669"/>
    <property type="project" value="UniProtKB-KW"/>
</dbReference>
<dbReference type="PANTHER" id="PTHR30217:SF6">
    <property type="entry name" value="TRNA HYDROXYLATION PROTEIN P"/>
    <property type="match status" value="1"/>
</dbReference>
<gene>
    <name evidence="5" type="ORF">HMPREF9306_02130</name>
</gene>
<evidence type="ECO:0000259" key="4">
    <source>
        <dbReference type="Pfam" id="PF16325"/>
    </source>
</evidence>
<dbReference type="Proteomes" id="UP000014417">
    <property type="component" value="Unassembled WGS sequence"/>
</dbReference>
<sequence length="448" mass="49733">MATTFPKIPRRNRPEVLAPAGNLNTLKTAVDFGADAVYCGGREFGMRARAKNFSMADLAEGVSYAHDRGARVFVTCNVLPTNSEVKDLNAYMAHLAEMDVDALIVSDIGVLMSARQVAPNIELHVSTQAGVTNYQAANAFAELGASRVVLARELPLEAIRDIRRNVSPSLEIEAFVHGAMCMAFSGRCLISQHTTGRDANHGDCAQSCRWQYHVVEEKRPGQFFPIETTDEGTFLFNSQDMNMLAHIDDVLDAGVTSLKIEGRAKGAYYVAATTNAYKTAVGSYLLQRGYEDEEGKELKRFIGDVQEDVVQVNFDDWLLAEPYKVAHRDYCTGFYYPESPASVYVKSGGSINDWRWVGVVEKYDETAGRLYLHSKNKICPGDEVEFLFPGSQPLKLKVPFEGILDENGNAVTEINNHAKTFSIPCHDDIPSGAMIRIKMNRRPRQQRI</sequence>
<evidence type="ECO:0000313" key="6">
    <source>
        <dbReference type="Proteomes" id="UP000014417"/>
    </source>
</evidence>
<reference evidence="5 6" key="1">
    <citation type="submission" date="2013-04" db="EMBL/GenBank/DDBJ databases">
        <title>The Genome Sequence of Propionimicrobium lymphophilum ACS-093-V-SCH5.</title>
        <authorList>
            <consortium name="The Broad Institute Genomics Platform"/>
            <person name="Earl A."/>
            <person name="Ward D."/>
            <person name="Feldgarden M."/>
            <person name="Gevers D."/>
            <person name="Saerens B."/>
            <person name="Vaneechoutte M."/>
            <person name="Walker B."/>
            <person name="Young S."/>
            <person name="Zeng Q."/>
            <person name="Gargeya S."/>
            <person name="Fitzgerald M."/>
            <person name="Haas B."/>
            <person name="Abouelleil A."/>
            <person name="Allen A.W."/>
            <person name="Alvarado L."/>
            <person name="Arachchi H.M."/>
            <person name="Berlin A.M."/>
            <person name="Chapman S.B."/>
            <person name="Gainer-Dewar J."/>
            <person name="Goldberg J."/>
            <person name="Griggs A."/>
            <person name="Gujja S."/>
            <person name="Hansen M."/>
            <person name="Howarth C."/>
            <person name="Imamovic A."/>
            <person name="Ireland A."/>
            <person name="Larimer J."/>
            <person name="McCowan C."/>
            <person name="Murphy C."/>
            <person name="Pearson M."/>
            <person name="Poon T.W."/>
            <person name="Priest M."/>
            <person name="Roberts A."/>
            <person name="Saif S."/>
            <person name="Shea T."/>
            <person name="Sisk P."/>
            <person name="Sykes S."/>
            <person name="Wortman J."/>
            <person name="Nusbaum C."/>
            <person name="Birren B."/>
        </authorList>
    </citation>
    <scope>NUCLEOTIDE SEQUENCE [LARGE SCALE GENOMIC DNA]</scope>
    <source>
        <strain evidence="5 6">ACS-093-V-SCH5</strain>
    </source>
</reference>
<dbReference type="PROSITE" id="PS01276">
    <property type="entry name" value="PEPTIDASE_U32"/>
    <property type="match status" value="1"/>
</dbReference>
<dbReference type="SUPFAM" id="SSF51366">
    <property type="entry name" value="Ribulose-phoshate binding barrel"/>
    <property type="match status" value="1"/>
</dbReference>
<proteinExistence type="inferred from homology"/>
<dbReference type="HOGENOM" id="CLU_011540_0_2_11"/>
<accession>S2VYF0</accession>
<organism evidence="5 6">
    <name type="scientific">Propionimicrobium lymphophilum ACS-093-V-SCH5</name>
    <dbReference type="NCBI Taxonomy" id="883161"/>
    <lineage>
        <taxon>Bacteria</taxon>
        <taxon>Bacillati</taxon>
        <taxon>Actinomycetota</taxon>
        <taxon>Actinomycetes</taxon>
        <taxon>Propionibacteriales</taxon>
        <taxon>Propionibacteriaceae</taxon>
        <taxon>Propionimicrobium</taxon>
    </lineage>
</organism>
<dbReference type="AlphaFoldDB" id="S2VYF0"/>
<comment type="similarity">
    <text evidence="3">Belongs to the peptidase U32 family.</text>
</comment>
<dbReference type="Pfam" id="PF16325">
    <property type="entry name" value="Peptidase_U32_C"/>
    <property type="match status" value="1"/>
</dbReference>
<dbReference type="EMBL" id="AGZR01000009">
    <property type="protein sequence ID" value="EPD32558.1"/>
    <property type="molecule type" value="Genomic_DNA"/>
</dbReference>
<evidence type="ECO:0000256" key="1">
    <source>
        <dbReference type="ARBA" id="ARBA00022670"/>
    </source>
</evidence>
<comment type="caution">
    <text evidence="5">The sequence shown here is derived from an EMBL/GenBank/DDBJ whole genome shotgun (WGS) entry which is preliminary data.</text>
</comment>
<evidence type="ECO:0000313" key="5">
    <source>
        <dbReference type="EMBL" id="EPD32558.1"/>
    </source>
</evidence>
<name>S2VYF0_9ACTN</name>